<dbReference type="FunFam" id="3.30.70.870:FF:000002">
    <property type="entry name" value="Translation elongation factor 2"/>
    <property type="match status" value="1"/>
</dbReference>
<dbReference type="GO" id="GO:0042256">
    <property type="term" value="P:cytosolic ribosome assembly"/>
    <property type="evidence" value="ECO:0007669"/>
    <property type="project" value="TreeGrafter"/>
</dbReference>
<accession>A0AAW2HLV5</accession>
<gene>
    <name evidence="4" type="ORF">PYX00_008065</name>
</gene>
<protein>
    <recommendedName>
        <fullName evidence="3">Tr-type G domain-containing protein</fullName>
    </recommendedName>
</protein>
<reference evidence="4" key="1">
    <citation type="journal article" date="2024" name="Gigascience">
        <title>Chromosome-level genome of the poultry shaft louse Menopon gallinae provides insight into the host-switching and adaptive evolution of parasitic lice.</title>
        <authorList>
            <person name="Xu Y."/>
            <person name="Ma L."/>
            <person name="Liu S."/>
            <person name="Liang Y."/>
            <person name="Liu Q."/>
            <person name="He Z."/>
            <person name="Tian L."/>
            <person name="Duan Y."/>
            <person name="Cai W."/>
            <person name="Li H."/>
            <person name="Song F."/>
        </authorList>
    </citation>
    <scope>NUCLEOTIDE SEQUENCE</scope>
    <source>
        <strain evidence="4">Cailab_2023a</strain>
    </source>
</reference>
<dbReference type="FunFam" id="3.90.1430.10:FF:000002">
    <property type="entry name" value="Elongation factor like GTPase 1"/>
    <property type="match status" value="1"/>
</dbReference>
<dbReference type="SUPFAM" id="SSF52540">
    <property type="entry name" value="P-loop containing nucleoside triphosphate hydrolases"/>
    <property type="match status" value="1"/>
</dbReference>
<proteinExistence type="predicted"/>
<name>A0AAW2HLV5_9NEOP</name>
<dbReference type="Pfam" id="PF25118">
    <property type="entry name" value="EFL1"/>
    <property type="match status" value="1"/>
</dbReference>
<dbReference type="CDD" id="cd16268">
    <property type="entry name" value="EF2_II"/>
    <property type="match status" value="1"/>
</dbReference>
<evidence type="ECO:0000259" key="3">
    <source>
        <dbReference type="PROSITE" id="PS51722"/>
    </source>
</evidence>
<keyword evidence="1" id="KW-0547">Nucleotide-binding</keyword>
<dbReference type="Gene3D" id="3.30.70.870">
    <property type="entry name" value="Elongation Factor G (Translational Gtpase), domain 3"/>
    <property type="match status" value="1"/>
</dbReference>
<dbReference type="GO" id="GO:0043022">
    <property type="term" value="F:ribosome binding"/>
    <property type="evidence" value="ECO:0007669"/>
    <property type="project" value="TreeGrafter"/>
</dbReference>
<dbReference type="InterPro" id="IPR020568">
    <property type="entry name" value="Ribosomal_Su5_D2-typ_SF"/>
</dbReference>
<dbReference type="CDD" id="cd16261">
    <property type="entry name" value="EF2_snRNP_III"/>
    <property type="match status" value="1"/>
</dbReference>
<sequence length="968" mass="108177">MRGTDLNKICDLQKNRELIRNICILAHVDHGKTTLADSLVASNGIISTKMAGKLRYMDSRKDEQERGITMKSSAITLLYSSGGSDYLINLIDSPGHVDFSSEVSTAVRLCDGAIVVVDVVEGVCPQTKVALQQAWLENIKPILVLNKIDRYITELKLSPLDAYFKLVQVLEQVNAVMGELFATDVLAKSDTQVEKKVGENETSTYDWSSGLDEADDENLYFSPEQGNVIFASAYDGWAFEIRNFAKLYAAKLGVKEEILNKTLWGDYYLNTKTSKILKGAQEKAKKPLFVRFVLENLWEVYEVAARKDKEKLEKIINSLGIKLTTRDLRHTDYKVQLQAVCSQWLPLAETVLSVVCRKLPSPKEMMAEKAERLMCSQGRTFDMLPEKTKDLRSAFVNCDPGSEAPTIVFVSKMFPVERCNLPINKQRPLTNEELAERREIARRRHEARMLGQEVIETPGDTQTEEAAPEEEVDQEEHVFVAFARVFSGTLREGQELFVLGPKHDPEIALKKINPDDIALGKTLKDLKSNDHITRVKIKNLYLLMGRDLQSLKEAPAGNVVGIGDLEEHILKSGTLSDTLACPSFTELKKVVVPILRVAIEPRHPSDMPQVIKGLRLLNQADAAVQVLVQETGEHVIVTDGEVHLQRCLDDLRERYAKVPINCSEPIVPFRETIVLPPKVDMVNEAIDSQAKNLNEDKIVITTPNKQCTITLRAAPLPSDVVSILEKNSELIRTIDKNWNNRFISDELSKMSLGRDGGTETDQDYSEVCEKAVMTETISVKIAALKKELEKAFAEAGKPWENMVDKIWCFGPKRCGPNILFNCIEGYERNFWKFEGEEPTVFLGYDSIFCNGFQLATLAGPLCEEPMMGVGFIVEGWKITDETSSTGVAYGPLSGQIMSCVKEGCRKAFQAQPQRLMAAMYSCSIQVNAEALGKSLSIFPPVEWRTPARDRCVGCVGSNDTWSVSAYPP</sequence>
<dbReference type="NCBIfam" id="TIGR00231">
    <property type="entry name" value="small_GTP"/>
    <property type="match status" value="1"/>
</dbReference>
<dbReference type="SUPFAM" id="SSF54980">
    <property type="entry name" value="EF-G C-terminal domain-like"/>
    <property type="match status" value="1"/>
</dbReference>
<dbReference type="Gene3D" id="3.40.50.300">
    <property type="entry name" value="P-loop containing nucleotide triphosphate hydrolases"/>
    <property type="match status" value="1"/>
</dbReference>
<dbReference type="FunFam" id="3.40.50.300:FF:000746">
    <property type="entry name" value="Ribosome assembly protein 1"/>
    <property type="match status" value="1"/>
</dbReference>
<dbReference type="Pfam" id="PF00009">
    <property type="entry name" value="GTP_EFTU"/>
    <property type="match status" value="1"/>
</dbReference>
<evidence type="ECO:0000313" key="4">
    <source>
        <dbReference type="EMBL" id="KAL0270766.1"/>
    </source>
</evidence>
<organism evidence="4">
    <name type="scientific">Menopon gallinae</name>
    <name type="common">poultry shaft louse</name>
    <dbReference type="NCBI Taxonomy" id="328185"/>
    <lineage>
        <taxon>Eukaryota</taxon>
        <taxon>Metazoa</taxon>
        <taxon>Ecdysozoa</taxon>
        <taxon>Arthropoda</taxon>
        <taxon>Hexapoda</taxon>
        <taxon>Insecta</taxon>
        <taxon>Pterygota</taxon>
        <taxon>Neoptera</taxon>
        <taxon>Paraneoptera</taxon>
        <taxon>Psocodea</taxon>
        <taxon>Troctomorpha</taxon>
        <taxon>Phthiraptera</taxon>
        <taxon>Amblycera</taxon>
        <taxon>Menoponidae</taxon>
        <taxon>Menopon</taxon>
    </lineage>
</organism>
<dbReference type="InterPro" id="IPR014721">
    <property type="entry name" value="Ribsml_uS5_D2-typ_fold_subgr"/>
</dbReference>
<keyword evidence="2" id="KW-0342">GTP-binding</keyword>
<dbReference type="InterPro" id="IPR035647">
    <property type="entry name" value="EFG_III/V"/>
</dbReference>
<dbReference type="PANTHER" id="PTHR42908:SF3">
    <property type="entry name" value="ELONGATION FACTOR-LIKE GTPASE 1"/>
    <property type="match status" value="1"/>
</dbReference>
<dbReference type="GO" id="GO:0003924">
    <property type="term" value="F:GTPase activity"/>
    <property type="evidence" value="ECO:0007669"/>
    <property type="project" value="InterPro"/>
</dbReference>
<dbReference type="GO" id="GO:1990904">
    <property type="term" value="C:ribonucleoprotein complex"/>
    <property type="evidence" value="ECO:0007669"/>
    <property type="project" value="TreeGrafter"/>
</dbReference>
<dbReference type="AlphaFoldDB" id="A0AAW2HLV5"/>
<dbReference type="PRINTS" id="PR00315">
    <property type="entry name" value="ELONGATNFCT"/>
</dbReference>
<feature type="domain" description="Tr-type G" evidence="3">
    <location>
        <begin position="17"/>
        <end position="263"/>
    </location>
</feature>
<dbReference type="InterPro" id="IPR009000">
    <property type="entry name" value="Transl_B-barrel_sf"/>
</dbReference>
<dbReference type="Gene3D" id="3.90.1430.10">
    <property type="entry name" value="Yeast translation eEF2 (G' domain)"/>
    <property type="match status" value="1"/>
</dbReference>
<dbReference type="InterPro" id="IPR027417">
    <property type="entry name" value="P-loop_NTPase"/>
</dbReference>
<dbReference type="SUPFAM" id="SSF54211">
    <property type="entry name" value="Ribosomal protein S5 domain 2-like"/>
    <property type="match status" value="1"/>
</dbReference>
<dbReference type="Gene3D" id="3.30.230.10">
    <property type="match status" value="1"/>
</dbReference>
<dbReference type="CDD" id="cd01885">
    <property type="entry name" value="EF2"/>
    <property type="match status" value="1"/>
</dbReference>
<evidence type="ECO:0000256" key="1">
    <source>
        <dbReference type="ARBA" id="ARBA00022741"/>
    </source>
</evidence>
<comment type="caution">
    <text evidence="4">The sequence shown here is derived from an EMBL/GenBank/DDBJ whole genome shotgun (WGS) entry which is preliminary data.</text>
</comment>
<dbReference type="CDD" id="cd01681">
    <property type="entry name" value="aeEF2_snRNP_like_IV"/>
    <property type="match status" value="1"/>
</dbReference>
<dbReference type="InterPro" id="IPR056752">
    <property type="entry name" value="EFL1"/>
</dbReference>
<dbReference type="GO" id="GO:0005525">
    <property type="term" value="F:GTP binding"/>
    <property type="evidence" value="ECO:0007669"/>
    <property type="project" value="UniProtKB-KW"/>
</dbReference>
<dbReference type="GO" id="GO:0005829">
    <property type="term" value="C:cytosol"/>
    <property type="evidence" value="ECO:0007669"/>
    <property type="project" value="TreeGrafter"/>
</dbReference>
<dbReference type="InterPro" id="IPR005225">
    <property type="entry name" value="Small_GTP-bd"/>
</dbReference>
<dbReference type="Gene3D" id="2.40.30.10">
    <property type="entry name" value="Translation factors"/>
    <property type="match status" value="1"/>
</dbReference>
<dbReference type="InterPro" id="IPR000795">
    <property type="entry name" value="T_Tr_GTP-bd_dom"/>
</dbReference>
<evidence type="ECO:0000256" key="2">
    <source>
        <dbReference type="ARBA" id="ARBA00023134"/>
    </source>
</evidence>
<dbReference type="SUPFAM" id="SSF50447">
    <property type="entry name" value="Translation proteins"/>
    <property type="match status" value="1"/>
</dbReference>
<dbReference type="EMBL" id="JARGDH010000004">
    <property type="protein sequence ID" value="KAL0270766.1"/>
    <property type="molecule type" value="Genomic_DNA"/>
</dbReference>
<dbReference type="PANTHER" id="PTHR42908">
    <property type="entry name" value="TRANSLATION ELONGATION FACTOR-RELATED"/>
    <property type="match status" value="1"/>
</dbReference>
<dbReference type="PROSITE" id="PS51722">
    <property type="entry name" value="G_TR_2"/>
    <property type="match status" value="1"/>
</dbReference>